<dbReference type="OrthoDB" id="1732656at2759"/>
<dbReference type="PANTHER" id="PTHR46890">
    <property type="entry name" value="NON-LTR RETROLELEMENT REVERSE TRANSCRIPTASE-LIKE PROTEIN-RELATED"/>
    <property type="match status" value="1"/>
</dbReference>
<feature type="domain" description="Reverse transcriptase" evidence="1">
    <location>
        <begin position="469"/>
        <end position="580"/>
    </location>
</feature>
<dbReference type="CDD" id="cd01650">
    <property type="entry name" value="RT_nLTR_like"/>
    <property type="match status" value="1"/>
</dbReference>
<gene>
    <name evidence="2" type="ORF">ORAREDHAP_LOCUS5933</name>
</gene>
<dbReference type="InterPro" id="IPR052343">
    <property type="entry name" value="Retrotransposon-Effector_Assoc"/>
</dbReference>
<dbReference type="InterPro" id="IPR036691">
    <property type="entry name" value="Endo/exonu/phosph_ase_sf"/>
</dbReference>
<organism evidence="2 3">
    <name type="scientific">Prunus armeniaca</name>
    <name type="common">Apricot</name>
    <name type="synonym">Armeniaca vulgaris</name>
    <dbReference type="NCBI Taxonomy" id="36596"/>
    <lineage>
        <taxon>Eukaryota</taxon>
        <taxon>Viridiplantae</taxon>
        <taxon>Streptophyta</taxon>
        <taxon>Embryophyta</taxon>
        <taxon>Tracheophyta</taxon>
        <taxon>Spermatophyta</taxon>
        <taxon>Magnoliopsida</taxon>
        <taxon>eudicotyledons</taxon>
        <taxon>Gunneridae</taxon>
        <taxon>Pentapetalae</taxon>
        <taxon>rosids</taxon>
        <taxon>fabids</taxon>
        <taxon>Rosales</taxon>
        <taxon>Rosaceae</taxon>
        <taxon>Amygdaloideae</taxon>
        <taxon>Amygdaleae</taxon>
        <taxon>Prunus</taxon>
    </lineage>
</organism>
<name>A0A6J5W5A2_PRUAR</name>
<dbReference type="Gene3D" id="3.60.10.10">
    <property type="entry name" value="Endonuclease/exonuclease/phosphatase"/>
    <property type="match status" value="1"/>
</dbReference>
<dbReference type="EMBL" id="CAEKKB010000001">
    <property type="protein sequence ID" value="CAB4294824.1"/>
    <property type="molecule type" value="Genomic_DNA"/>
</dbReference>
<dbReference type="InterPro" id="IPR000477">
    <property type="entry name" value="RT_dom"/>
</dbReference>
<dbReference type="InterPro" id="IPR043502">
    <property type="entry name" value="DNA/RNA_pol_sf"/>
</dbReference>
<proteinExistence type="predicted"/>
<protein>
    <recommendedName>
        <fullName evidence="1">Reverse transcriptase domain-containing protein</fullName>
    </recommendedName>
</protein>
<dbReference type="SUPFAM" id="SSF56219">
    <property type="entry name" value="DNase I-like"/>
    <property type="match status" value="1"/>
</dbReference>
<keyword evidence="3" id="KW-1185">Reference proteome</keyword>
<evidence type="ECO:0000313" key="2">
    <source>
        <dbReference type="EMBL" id="CAB4294824.1"/>
    </source>
</evidence>
<reference evidence="3" key="1">
    <citation type="journal article" date="2020" name="Genome Biol.">
        <title>Gamete binning: chromosome-level and haplotype-resolved genome assembly enabled by high-throughput single-cell sequencing of gamete genomes.</title>
        <authorList>
            <person name="Campoy J.A."/>
            <person name="Sun H."/>
            <person name="Goel M."/>
            <person name="Jiao W.-B."/>
            <person name="Folz-Donahue K."/>
            <person name="Wang N."/>
            <person name="Rubio M."/>
            <person name="Liu C."/>
            <person name="Kukat C."/>
            <person name="Ruiz D."/>
            <person name="Huettel B."/>
            <person name="Schneeberger K."/>
        </authorList>
    </citation>
    <scope>NUCLEOTIDE SEQUENCE [LARGE SCALE GENOMIC DNA]</scope>
    <source>
        <strain evidence="3">cv. Rojo Pasion</strain>
    </source>
</reference>
<dbReference type="AlphaFoldDB" id="A0A6J5W5A2"/>
<evidence type="ECO:0000259" key="1">
    <source>
        <dbReference type="Pfam" id="PF00078"/>
    </source>
</evidence>
<sequence length="598" mass="69708">MKDNAINVIRQKLGYRNSFNFDPDGIAGGLSLWWNDDLDIQILSSSKNVIDTAIISRNGDCPKRITWVYSTLHRVEKDAFWRNLEQLSGDNSLPWLCAGDFNEILWGFEKSGGHETSLYRPQYLMNFMDKIGLIDLGFQGQSFTWRKNRSERGLVQEQLDRDLINCSWQEAWPNSTVTHCPAVGSDHCPLVIDSSPILKKVNKLFKSEAFWASKHDSKEIVRKNWHEAIARRNWQIDKWCLGLKWCRKGLQKWSKEKFPNNNKCIWELMEALSKLQMDWEVNYPLIEPVKLELAKLWSYEEKFWNQWSWDKLLEDGESNTTFFHHSTIQRRRDNRICKLKLDSGIWVENEVDIRRTIDGHFHGLFTTGGHRELQHVLANIKRVVSLEMNEVLLLPLQDEEIDIATKEIGALKSLGPDGFQGLFYHTYWVLIRNEVRGAVHEFFRGEVALDKFNSTNIALIPKVPNPEVVSHFCPISCCNFSYKIFAKVLANRFKPILEQVITHHQSAFMPNRQIQDNVIIAHEVFHHLKMLKKKKCFEMAMKLDISKAYDRVEWDFLEATMIKMGFDNRWVSLILKCVRSVEFSVIINGSLGKCCAPQ</sequence>
<dbReference type="SUPFAM" id="SSF56672">
    <property type="entry name" value="DNA/RNA polymerases"/>
    <property type="match status" value="1"/>
</dbReference>
<evidence type="ECO:0000313" key="3">
    <source>
        <dbReference type="Proteomes" id="UP000507245"/>
    </source>
</evidence>
<dbReference type="PANTHER" id="PTHR46890:SF48">
    <property type="entry name" value="RNA-DIRECTED DNA POLYMERASE"/>
    <property type="match status" value="1"/>
</dbReference>
<dbReference type="Proteomes" id="UP000507245">
    <property type="component" value="Unassembled WGS sequence"/>
</dbReference>
<dbReference type="Pfam" id="PF00078">
    <property type="entry name" value="RVT_1"/>
    <property type="match status" value="1"/>
</dbReference>
<accession>A0A6J5W5A2</accession>